<proteinExistence type="predicted"/>
<name>A0ACB0IZS6_TRIPR</name>
<accession>A0ACB0IZS6</accession>
<dbReference type="Proteomes" id="UP001177021">
    <property type="component" value="Unassembled WGS sequence"/>
</dbReference>
<keyword evidence="2" id="KW-1185">Reference proteome</keyword>
<evidence type="ECO:0000313" key="1">
    <source>
        <dbReference type="EMBL" id="CAJ2637774.1"/>
    </source>
</evidence>
<organism evidence="1 2">
    <name type="scientific">Trifolium pratense</name>
    <name type="common">Red clover</name>
    <dbReference type="NCBI Taxonomy" id="57577"/>
    <lineage>
        <taxon>Eukaryota</taxon>
        <taxon>Viridiplantae</taxon>
        <taxon>Streptophyta</taxon>
        <taxon>Embryophyta</taxon>
        <taxon>Tracheophyta</taxon>
        <taxon>Spermatophyta</taxon>
        <taxon>Magnoliopsida</taxon>
        <taxon>eudicotyledons</taxon>
        <taxon>Gunneridae</taxon>
        <taxon>Pentapetalae</taxon>
        <taxon>rosids</taxon>
        <taxon>fabids</taxon>
        <taxon>Fabales</taxon>
        <taxon>Fabaceae</taxon>
        <taxon>Papilionoideae</taxon>
        <taxon>50 kb inversion clade</taxon>
        <taxon>NPAAA clade</taxon>
        <taxon>Hologalegina</taxon>
        <taxon>IRL clade</taxon>
        <taxon>Trifolieae</taxon>
        <taxon>Trifolium</taxon>
    </lineage>
</organism>
<sequence>MMKVLGKVIEHGNKEIISVDSGDDESFDEKHDFVNLSGVKDKSDAKKPLIDKVPGSKRNFNESNPIRGKTGAKLGDIDPLSCKLDGVFGWKMRVTAAAANSGKLQVLGDKIHATVPPHLLNLFRFKLNEGDVYSGKCECILSGDDVGDLEKMLGCGDNGLPLMIVQFAKIRNFRGNVAIQGVLSTRFYVNPSIPEAISFKNGLPVEGVETLSSIPAFGFQPKPAFEDDFLVNYPKISIVNLLESVENGIYVLGATVDGWVEGEDWWFRVKLKVCDGSGQAIFIVFDDDMIKLLGKHCHELVALSKAKNAGYYPPELELLKGIQLLFKVEKNSGRDVPFIGSFRVKRICNDVSVMKAFDSVLGSGDSSSYYGLSVKEEFVEGVQADLVNNVIVLPSFESSRE</sequence>
<evidence type="ECO:0000313" key="2">
    <source>
        <dbReference type="Proteomes" id="UP001177021"/>
    </source>
</evidence>
<protein>
    <submittedName>
        <fullName evidence="1">Uncharacterized protein</fullName>
    </submittedName>
</protein>
<reference evidence="1" key="1">
    <citation type="submission" date="2023-10" db="EMBL/GenBank/DDBJ databases">
        <authorList>
            <person name="Rodriguez Cubillos JULIANA M."/>
            <person name="De Vega J."/>
        </authorList>
    </citation>
    <scope>NUCLEOTIDE SEQUENCE</scope>
</reference>
<dbReference type="EMBL" id="CASHSV030000013">
    <property type="protein sequence ID" value="CAJ2637774.1"/>
    <property type="molecule type" value="Genomic_DNA"/>
</dbReference>
<gene>
    <name evidence="1" type="ORF">MILVUS5_LOCUS8082</name>
</gene>
<comment type="caution">
    <text evidence="1">The sequence shown here is derived from an EMBL/GenBank/DDBJ whole genome shotgun (WGS) entry which is preliminary data.</text>
</comment>